<proteinExistence type="predicted"/>
<keyword evidence="3" id="KW-0804">Transcription</keyword>
<evidence type="ECO:0000259" key="4">
    <source>
        <dbReference type="SMART" id="SM00895"/>
    </source>
</evidence>
<reference evidence="5 6" key="1">
    <citation type="submission" date="2019-01" db="EMBL/GenBank/DDBJ databases">
        <title>Complete genome sequence of Cohnella hallensis HS21 isolated from Korean fir (Abies koreana) rhizospheric soil.</title>
        <authorList>
            <person name="Jiang L."/>
            <person name="Kang S.W."/>
            <person name="Kim S."/>
            <person name="Jung J."/>
            <person name="Kim C.Y."/>
            <person name="Kim D.H."/>
            <person name="Kim S.W."/>
            <person name="Lee J."/>
        </authorList>
    </citation>
    <scope>NUCLEOTIDE SEQUENCE [LARGE SCALE GENOMIC DNA]</scope>
    <source>
        <strain evidence="5 6">HS21</strain>
    </source>
</reference>
<evidence type="ECO:0000313" key="6">
    <source>
        <dbReference type="Proteomes" id="UP000289856"/>
    </source>
</evidence>
<dbReference type="OrthoDB" id="574518at2"/>
<evidence type="ECO:0000256" key="3">
    <source>
        <dbReference type="ARBA" id="ARBA00023163"/>
    </source>
</evidence>
<keyword evidence="1" id="KW-0805">Transcription regulation</keyword>
<feature type="domain" description="GntR C-terminal" evidence="4">
    <location>
        <begin position="30"/>
        <end position="155"/>
    </location>
</feature>
<name>A0A3T1D492_9BACL</name>
<dbReference type="SMART" id="SM00895">
    <property type="entry name" value="FCD"/>
    <property type="match status" value="1"/>
</dbReference>
<dbReference type="EMBL" id="AP019400">
    <property type="protein sequence ID" value="BBI32858.1"/>
    <property type="molecule type" value="Genomic_DNA"/>
</dbReference>
<dbReference type="Gene3D" id="1.20.120.530">
    <property type="entry name" value="GntR ligand-binding domain-like"/>
    <property type="match status" value="1"/>
</dbReference>
<dbReference type="PANTHER" id="PTHR43537:SF45">
    <property type="entry name" value="GNTR FAMILY REGULATORY PROTEIN"/>
    <property type="match status" value="1"/>
</dbReference>
<dbReference type="InterPro" id="IPR008920">
    <property type="entry name" value="TF_FadR/GntR_C"/>
</dbReference>
<protein>
    <recommendedName>
        <fullName evidence="4">GntR C-terminal domain-containing protein</fullName>
    </recommendedName>
</protein>
<accession>A0A3T1D492</accession>
<dbReference type="AlphaFoldDB" id="A0A3T1D492"/>
<dbReference type="InterPro" id="IPR011711">
    <property type="entry name" value="GntR_C"/>
</dbReference>
<organism evidence="5 6">
    <name type="scientific">Cohnella abietis</name>
    <dbReference type="NCBI Taxonomy" id="2507935"/>
    <lineage>
        <taxon>Bacteria</taxon>
        <taxon>Bacillati</taxon>
        <taxon>Bacillota</taxon>
        <taxon>Bacilli</taxon>
        <taxon>Bacillales</taxon>
        <taxon>Paenibacillaceae</taxon>
        <taxon>Cohnella</taxon>
    </lineage>
</organism>
<dbReference type="GO" id="GO:0003677">
    <property type="term" value="F:DNA binding"/>
    <property type="evidence" value="ECO:0007669"/>
    <property type="project" value="UniProtKB-KW"/>
</dbReference>
<evidence type="ECO:0000256" key="2">
    <source>
        <dbReference type="ARBA" id="ARBA00023125"/>
    </source>
</evidence>
<dbReference type="Proteomes" id="UP000289856">
    <property type="component" value="Chromosome"/>
</dbReference>
<dbReference type="SUPFAM" id="SSF48008">
    <property type="entry name" value="GntR ligand-binding domain-like"/>
    <property type="match status" value="1"/>
</dbReference>
<dbReference type="Pfam" id="PF07729">
    <property type="entry name" value="FCD"/>
    <property type="match status" value="1"/>
</dbReference>
<evidence type="ECO:0000313" key="5">
    <source>
        <dbReference type="EMBL" id="BBI32858.1"/>
    </source>
</evidence>
<evidence type="ECO:0000256" key="1">
    <source>
        <dbReference type="ARBA" id="ARBA00023015"/>
    </source>
</evidence>
<sequence length="168" mass="20128">MERLKQEGLLVSKHNKGSFVAEIRQEELEEIYELREIIEWNAIKKSLPGLLDSDIAYLSEVFEKMKQAAEIDDLFQFIDLDMEFHRFFYFKSGNKTILQIWDQINVKIKRFLAIANKLYYSDLMTIAEGHLPLIEALQRRNEEEIEKLFMQHLKDVWWLMNKKNNTRG</sequence>
<gene>
    <name evidence="5" type="ORF">KCTCHS21_22570</name>
</gene>
<dbReference type="PANTHER" id="PTHR43537">
    <property type="entry name" value="TRANSCRIPTIONAL REGULATOR, GNTR FAMILY"/>
    <property type="match status" value="1"/>
</dbReference>
<keyword evidence="6" id="KW-1185">Reference proteome</keyword>
<dbReference type="KEGG" id="cohn:KCTCHS21_22570"/>
<keyword evidence="2" id="KW-0238">DNA-binding</keyword>